<gene>
    <name evidence="11" type="primary">kdpC</name>
    <name evidence="12" type="ORF">BES34_018120</name>
</gene>
<name>A0ABX4YE73_9LEPT</name>
<keyword evidence="4 11" id="KW-0812">Transmembrane</keyword>
<dbReference type="PIRSF" id="PIRSF001296">
    <property type="entry name" value="K_ATPase_KdpC"/>
    <property type="match status" value="1"/>
</dbReference>
<comment type="function">
    <text evidence="11">Part of the high-affinity ATP-driven potassium transport (or Kdp) system, which catalyzes the hydrolysis of ATP coupled with the electrogenic transport of potassium into the cytoplasm. This subunit acts as a catalytic chaperone that increases the ATP-binding affinity of the ATP-hydrolyzing subunit KdpB by the formation of a transient KdpB/KdpC/ATP ternary complex.</text>
</comment>
<evidence type="ECO:0000256" key="11">
    <source>
        <dbReference type="HAMAP-Rule" id="MF_00276"/>
    </source>
</evidence>
<evidence type="ECO:0000256" key="2">
    <source>
        <dbReference type="ARBA" id="ARBA00022475"/>
    </source>
</evidence>
<comment type="subcellular location">
    <subcellularLocation>
        <location evidence="11">Cell membrane</location>
        <topology evidence="11">Single-pass membrane protein</topology>
    </subcellularLocation>
</comment>
<evidence type="ECO:0000256" key="1">
    <source>
        <dbReference type="ARBA" id="ARBA00022448"/>
    </source>
</evidence>
<keyword evidence="10 11" id="KW-0472">Membrane</keyword>
<organism evidence="12 13">
    <name type="scientific">Leptospira inadai serovar Lyme</name>
    <dbReference type="NCBI Taxonomy" id="293084"/>
    <lineage>
        <taxon>Bacteria</taxon>
        <taxon>Pseudomonadati</taxon>
        <taxon>Spirochaetota</taxon>
        <taxon>Spirochaetia</taxon>
        <taxon>Leptospirales</taxon>
        <taxon>Leptospiraceae</taxon>
        <taxon>Leptospira</taxon>
    </lineage>
</organism>
<keyword evidence="9 11" id="KW-0406">Ion transport</keyword>
<evidence type="ECO:0000256" key="5">
    <source>
        <dbReference type="ARBA" id="ARBA00022741"/>
    </source>
</evidence>
<evidence type="ECO:0000256" key="4">
    <source>
        <dbReference type="ARBA" id="ARBA00022692"/>
    </source>
</evidence>
<keyword evidence="6 11" id="KW-0067">ATP-binding</keyword>
<keyword evidence="2 11" id="KW-1003">Cell membrane</keyword>
<evidence type="ECO:0000313" key="12">
    <source>
        <dbReference type="EMBL" id="PNV73011.1"/>
    </source>
</evidence>
<dbReference type="NCBIfam" id="NF001454">
    <property type="entry name" value="PRK00315.1"/>
    <property type="match status" value="1"/>
</dbReference>
<sequence>MRRIFSQFIFWTILCGLIYPFLIYGIGKLSFSKESQGSLIMRKGKIVGSELLSQKFESPKFFQARPSAGGYNPESGSASNLGFTSETLRKQVEERKNYWLSRGGDAKVPSELVFASGSGLDPHLSPAAVEYQLPLVVKARGFNEEQTQHVKLLIKNSTEYPQWGIFGEEKINVLKLNLSLENYVEGSALSKTESSVN</sequence>
<dbReference type="PANTHER" id="PTHR30042">
    <property type="entry name" value="POTASSIUM-TRANSPORTING ATPASE C CHAIN"/>
    <property type="match status" value="1"/>
</dbReference>
<evidence type="ECO:0000256" key="7">
    <source>
        <dbReference type="ARBA" id="ARBA00022958"/>
    </source>
</evidence>
<protein>
    <recommendedName>
        <fullName evidence="11">Potassium-transporting ATPase KdpC subunit</fullName>
    </recommendedName>
    <alternativeName>
        <fullName evidence="11">ATP phosphohydrolase [potassium-transporting] C chain</fullName>
    </alternativeName>
    <alternativeName>
        <fullName evidence="11">Potassium-binding and translocating subunit C</fullName>
    </alternativeName>
    <alternativeName>
        <fullName evidence="11">Potassium-translocating ATPase C chain</fullName>
    </alternativeName>
</protein>
<keyword evidence="5 11" id="KW-0547">Nucleotide-binding</keyword>
<keyword evidence="8 11" id="KW-1133">Transmembrane helix</keyword>
<keyword evidence="13" id="KW-1185">Reference proteome</keyword>
<comment type="similarity">
    <text evidence="11">Belongs to the KdpC family.</text>
</comment>
<keyword evidence="3 11" id="KW-0633">Potassium transport</keyword>
<evidence type="ECO:0000256" key="10">
    <source>
        <dbReference type="ARBA" id="ARBA00023136"/>
    </source>
</evidence>
<evidence type="ECO:0000256" key="9">
    <source>
        <dbReference type="ARBA" id="ARBA00023065"/>
    </source>
</evidence>
<keyword evidence="7 11" id="KW-0630">Potassium</keyword>
<dbReference type="HAMAP" id="MF_00276">
    <property type="entry name" value="KdpC"/>
    <property type="match status" value="1"/>
</dbReference>
<proteinExistence type="inferred from homology"/>
<evidence type="ECO:0000256" key="8">
    <source>
        <dbReference type="ARBA" id="ARBA00022989"/>
    </source>
</evidence>
<dbReference type="Proteomes" id="UP000094669">
    <property type="component" value="Unassembled WGS sequence"/>
</dbReference>
<evidence type="ECO:0000313" key="13">
    <source>
        <dbReference type="Proteomes" id="UP000094669"/>
    </source>
</evidence>
<dbReference type="PANTHER" id="PTHR30042:SF2">
    <property type="entry name" value="POTASSIUM-TRANSPORTING ATPASE KDPC SUBUNIT"/>
    <property type="match status" value="1"/>
</dbReference>
<keyword evidence="1 11" id="KW-0813">Transport</keyword>
<dbReference type="InterPro" id="IPR003820">
    <property type="entry name" value="KdpC"/>
</dbReference>
<dbReference type="EMBL" id="MCRM02000026">
    <property type="protein sequence ID" value="PNV73011.1"/>
    <property type="molecule type" value="Genomic_DNA"/>
</dbReference>
<comment type="caution">
    <text evidence="12">The sequence shown here is derived from an EMBL/GenBank/DDBJ whole genome shotgun (WGS) entry which is preliminary data.</text>
</comment>
<evidence type="ECO:0000256" key="3">
    <source>
        <dbReference type="ARBA" id="ARBA00022538"/>
    </source>
</evidence>
<feature type="transmembrane region" description="Helical" evidence="11">
    <location>
        <begin position="7"/>
        <end position="26"/>
    </location>
</feature>
<comment type="subunit">
    <text evidence="11">The system is composed of three essential subunits: KdpA, KdpB and KdpC.</text>
</comment>
<dbReference type="RefSeq" id="WP_010411191.1">
    <property type="nucleotide sequence ID" value="NZ_MCRM02000026.1"/>
</dbReference>
<evidence type="ECO:0000256" key="6">
    <source>
        <dbReference type="ARBA" id="ARBA00022840"/>
    </source>
</evidence>
<accession>A0ABX4YE73</accession>
<dbReference type="Pfam" id="PF02669">
    <property type="entry name" value="KdpC"/>
    <property type="match status" value="1"/>
</dbReference>
<reference evidence="12" key="1">
    <citation type="submission" date="2018-01" db="EMBL/GenBank/DDBJ databases">
        <title>Genomic characterization of Leptospira inadai serogroup Lyme isolated from captured rat in Brazil and comparative analysis with human reference strain.</title>
        <authorList>
            <person name="Moreno L.Z."/>
            <person name="Loureiro A.P."/>
            <person name="Miraglia F."/>
            <person name="Kremer F.S."/>
            <person name="Eslabao M.R."/>
            <person name="Dellagostin O.A."/>
            <person name="Lilenbaum W."/>
            <person name="Moreno A.M."/>
        </authorList>
    </citation>
    <scope>NUCLEOTIDE SEQUENCE [LARGE SCALE GENOMIC DNA]</scope>
    <source>
        <strain evidence="12">M34/99</strain>
    </source>
</reference>